<keyword evidence="13 14" id="KW-0998">Cell outer membrane</keyword>
<name>A1K8H3_AZOSB</name>
<dbReference type="InterPro" id="IPR036942">
    <property type="entry name" value="Beta-barrel_TonB_sf"/>
</dbReference>
<comment type="similarity">
    <text evidence="2 14 15">Belongs to the TonB-dependent receptor family.</text>
</comment>
<comment type="subcellular location">
    <subcellularLocation>
        <location evidence="1 14">Cell outer membrane</location>
        <topology evidence="1 14">Multi-pass membrane protein</topology>
    </subcellularLocation>
</comment>
<keyword evidence="9" id="KW-0406">Ion transport</keyword>
<dbReference type="FunFam" id="2.170.130.10:FF:000010">
    <property type="entry name" value="Ferripyoverdine receptor"/>
    <property type="match status" value="1"/>
</dbReference>
<dbReference type="InterPro" id="IPR010105">
    <property type="entry name" value="TonB_sidphr_rcpt"/>
</dbReference>
<evidence type="ECO:0000256" key="10">
    <source>
        <dbReference type="ARBA" id="ARBA00023077"/>
    </source>
</evidence>
<dbReference type="Proteomes" id="UP000002588">
    <property type="component" value="Chromosome"/>
</dbReference>
<keyword evidence="5" id="KW-0410">Iron transport</keyword>
<evidence type="ECO:0000256" key="11">
    <source>
        <dbReference type="ARBA" id="ARBA00023136"/>
    </source>
</evidence>
<evidence type="ECO:0000256" key="13">
    <source>
        <dbReference type="ARBA" id="ARBA00023237"/>
    </source>
</evidence>
<dbReference type="GO" id="GO:0009279">
    <property type="term" value="C:cell outer membrane"/>
    <property type="evidence" value="ECO:0007669"/>
    <property type="project" value="UniProtKB-SubCell"/>
</dbReference>
<evidence type="ECO:0000259" key="16">
    <source>
        <dbReference type="SMART" id="SM00965"/>
    </source>
</evidence>
<dbReference type="GO" id="GO:0015344">
    <property type="term" value="F:siderophore uptake transmembrane transporter activity"/>
    <property type="evidence" value="ECO:0007669"/>
    <property type="project" value="TreeGrafter"/>
</dbReference>
<dbReference type="PANTHER" id="PTHR32552">
    <property type="entry name" value="FERRICHROME IRON RECEPTOR-RELATED"/>
    <property type="match status" value="1"/>
</dbReference>
<evidence type="ECO:0000313" key="17">
    <source>
        <dbReference type="EMBL" id="CAL95128.1"/>
    </source>
</evidence>
<sequence length="808" mass="87490">MKSTVVPAVTPVQAHRFIARRLELIVRAVFAGILLSPAAQVPAAQAQQSSAAVRSYSIPAGPLTVVLTRFVGESGIFLAGTAELAQGKASPGLQGAYSVGSGLQALLAGTGLEAVASPNGEYVLRRLAAPSGADMVLPAVTVAAAAASQVTEGTGAYTVRSANTATRLDLSPRETPQSLSVVTRAVMDDFSLTSVNDMLATATGVNVELVEPDRTYFSVRGFEVSNFLVDGIGLPFATGDQLGDLDTAPYDRVEILRGANGLLAATGNPSGTINFVRKRPTDQLQASAALTLGSWSNRRIDGDVAGPLNESGSLRGRLIAAAQKKDSYLDRYSLEKNVFSVVLEADLAPDTLLTFGHAEQHNRPKGTMWGALPLYYTDGTPTDYSTSASVGTDWTYWNTDDIHTFVELRQNLADGWQAKGTVIRRELKSDGKLFYLSGVADRTTGAGLTSWPSEYDHTERQWGSDLHVSGPFTLGGRRHELVFGVNWAESKNRLHSRDDDTGLPLTEYEALAGHFPEPAFDAGLTGAAAFTNRRSSLYATARFNLTDDLKLITGASVTRATSSGMQYGVVHDYRETRTTPYLGVVYDLDDRHSVYASYAGIFSPQHQIEQSGSVMSPIEGRNVEIGAKGEWFDQRLNGSVALFRTKQDNTAEYAGFANGRSYYSGVDATTTGFELDLSGRVTSIWDISAGYTQFRLEDEDGHDVRTYVPRRTLRLTSTVRIPFVPGLKLGANLKWQDDIHRDQGGGIVTKQKSYALLDLMASYEIDKHFNLIAKVGNVTDEKYLNSLLWAQSYYGAPLNGSVTLQWKY</sequence>
<evidence type="ECO:0000256" key="7">
    <source>
        <dbReference type="ARBA" id="ARBA00022729"/>
    </source>
</evidence>
<dbReference type="PANTHER" id="PTHR32552:SF74">
    <property type="entry name" value="HYDROXAMATE SIDEROPHORE RECEPTOR FHUE"/>
    <property type="match status" value="1"/>
</dbReference>
<dbReference type="InterPro" id="IPR012910">
    <property type="entry name" value="Plug_dom"/>
</dbReference>
<evidence type="ECO:0000256" key="9">
    <source>
        <dbReference type="ARBA" id="ARBA00023065"/>
    </source>
</evidence>
<dbReference type="NCBIfam" id="TIGR01783">
    <property type="entry name" value="TonB-siderophor"/>
    <property type="match status" value="1"/>
</dbReference>
<dbReference type="Pfam" id="PF07715">
    <property type="entry name" value="Plug"/>
    <property type="match status" value="1"/>
</dbReference>
<dbReference type="Pfam" id="PF00593">
    <property type="entry name" value="TonB_dep_Rec_b-barrel"/>
    <property type="match status" value="1"/>
</dbReference>
<gene>
    <name evidence="17" type="primary">fpvA1</name>
    <name evidence="17" type="ordered locus">azo2511</name>
</gene>
<keyword evidence="12 17" id="KW-0675">Receptor</keyword>
<keyword evidence="10 15" id="KW-0798">TonB box</keyword>
<feature type="domain" description="Secretin/TonB short N-terminal" evidence="16">
    <location>
        <begin position="76"/>
        <end position="127"/>
    </location>
</feature>
<evidence type="ECO:0000256" key="15">
    <source>
        <dbReference type="RuleBase" id="RU003357"/>
    </source>
</evidence>
<proteinExistence type="inferred from homology"/>
<dbReference type="Gene3D" id="3.55.50.30">
    <property type="match status" value="1"/>
</dbReference>
<keyword evidence="3 14" id="KW-0813">Transport</keyword>
<keyword evidence="8" id="KW-0408">Iron</keyword>
<evidence type="ECO:0000256" key="12">
    <source>
        <dbReference type="ARBA" id="ARBA00023170"/>
    </source>
</evidence>
<dbReference type="SUPFAM" id="SSF56935">
    <property type="entry name" value="Porins"/>
    <property type="match status" value="1"/>
</dbReference>
<evidence type="ECO:0000256" key="5">
    <source>
        <dbReference type="ARBA" id="ARBA00022496"/>
    </source>
</evidence>
<dbReference type="InterPro" id="IPR011662">
    <property type="entry name" value="Secretin/TonB_short_N"/>
</dbReference>
<evidence type="ECO:0000256" key="8">
    <source>
        <dbReference type="ARBA" id="ARBA00023004"/>
    </source>
</evidence>
<keyword evidence="7" id="KW-0732">Signal</keyword>
<reference evidence="17 18" key="1">
    <citation type="journal article" date="2006" name="Nat. Biotechnol.">
        <title>Complete genome of the mutualistic, N2-fixing grass endophyte Azoarcus sp. strain BH72.</title>
        <authorList>
            <person name="Krause A."/>
            <person name="Ramakumar A."/>
            <person name="Bartels D."/>
            <person name="Battistoni F."/>
            <person name="Bekel T."/>
            <person name="Boch J."/>
            <person name="Boehm M."/>
            <person name="Friedrich F."/>
            <person name="Hurek T."/>
            <person name="Krause L."/>
            <person name="Linke B."/>
            <person name="McHardy A.C."/>
            <person name="Sarkar A."/>
            <person name="Schneiker S."/>
            <person name="Syed A.A."/>
            <person name="Thauer R."/>
            <person name="Vorhoelter F.-J."/>
            <person name="Weidner S."/>
            <person name="Puehler A."/>
            <person name="Reinhold-Hurek B."/>
            <person name="Kaiser O."/>
            <person name="Goesmann A."/>
        </authorList>
    </citation>
    <scope>NUCLEOTIDE SEQUENCE [LARGE SCALE GENOMIC DNA]</scope>
    <source>
        <strain evidence="17 18">BH72</strain>
    </source>
</reference>
<dbReference type="Gene3D" id="2.170.130.10">
    <property type="entry name" value="TonB-dependent receptor, plug domain"/>
    <property type="match status" value="1"/>
</dbReference>
<keyword evidence="18" id="KW-1185">Reference proteome</keyword>
<evidence type="ECO:0000256" key="3">
    <source>
        <dbReference type="ARBA" id="ARBA00022448"/>
    </source>
</evidence>
<dbReference type="InterPro" id="IPR000531">
    <property type="entry name" value="Beta-barrel_TonB"/>
</dbReference>
<dbReference type="GO" id="GO:0015891">
    <property type="term" value="P:siderophore transport"/>
    <property type="evidence" value="ECO:0007669"/>
    <property type="project" value="InterPro"/>
</dbReference>
<dbReference type="InterPro" id="IPR037066">
    <property type="entry name" value="Plug_dom_sf"/>
</dbReference>
<evidence type="ECO:0000256" key="4">
    <source>
        <dbReference type="ARBA" id="ARBA00022452"/>
    </source>
</evidence>
<dbReference type="PROSITE" id="PS52016">
    <property type="entry name" value="TONB_DEPENDENT_REC_3"/>
    <property type="match status" value="1"/>
</dbReference>
<dbReference type="GO" id="GO:0038023">
    <property type="term" value="F:signaling receptor activity"/>
    <property type="evidence" value="ECO:0007669"/>
    <property type="project" value="InterPro"/>
</dbReference>
<dbReference type="InterPro" id="IPR039426">
    <property type="entry name" value="TonB-dep_rcpt-like"/>
</dbReference>
<dbReference type="AlphaFoldDB" id="A1K8H3"/>
<dbReference type="CDD" id="cd01347">
    <property type="entry name" value="ligand_gated_channel"/>
    <property type="match status" value="1"/>
</dbReference>
<dbReference type="STRING" id="62928.azo2511"/>
<dbReference type="EMBL" id="AM406670">
    <property type="protein sequence ID" value="CAL95128.1"/>
    <property type="molecule type" value="Genomic_DNA"/>
</dbReference>
<evidence type="ECO:0000256" key="2">
    <source>
        <dbReference type="ARBA" id="ARBA00009810"/>
    </source>
</evidence>
<dbReference type="KEGG" id="azo:azo2511"/>
<keyword evidence="11 14" id="KW-0472">Membrane</keyword>
<evidence type="ECO:0000256" key="14">
    <source>
        <dbReference type="PROSITE-ProRule" id="PRU01360"/>
    </source>
</evidence>
<dbReference type="HOGENOM" id="CLU_008287_9_3_4"/>
<accession>A1K8H3</accession>
<dbReference type="RefSeq" id="WP_011766238.1">
    <property type="nucleotide sequence ID" value="NC_008702.1"/>
</dbReference>
<organism evidence="17 18">
    <name type="scientific">Azoarcus sp. (strain BH72)</name>
    <dbReference type="NCBI Taxonomy" id="418699"/>
    <lineage>
        <taxon>Bacteria</taxon>
        <taxon>Pseudomonadati</taxon>
        <taxon>Pseudomonadota</taxon>
        <taxon>Betaproteobacteria</taxon>
        <taxon>Rhodocyclales</taxon>
        <taxon>Zoogloeaceae</taxon>
        <taxon>Azoarcus</taxon>
    </lineage>
</organism>
<evidence type="ECO:0000256" key="6">
    <source>
        <dbReference type="ARBA" id="ARBA00022692"/>
    </source>
</evidence>
<dbReference type="eggNOG" id="COG4773">
    <property type="taxonomic scope" value="Bacteria"/>
</dbReference>
<evidence type="ECO:0000256" key="1">
    <source>
        <dbReference type="ARBA" id="ARBA00004571"/>
    </source>
</evidence>
<dbReference type="SMART" id="SM00965">
    <property type="entry name" value="STN"/>
    <property type="match status" value="1"/>
</dbReference>
<protein>
    <submittedName>
        <fullName evidence="17">TonB-dependent receptor</fullName>
    </submittedName>
</protein>
<keyword evidence="6 14" id="KW-0812">Transmembrane</keyword>
<evidence type="ECO:0000313" key="18">
    <source>
        <dbReference type="Proteomes" id="UP000002588"/>
    </source>
</evidence>
<dbReference type="Gene3D" id="2.40.170.20">
    <property type="entry name" value="TonB-dependent receptor, beta-barrel domain"/>
    <property type="match status" value="1"/>
</dbReference>
<keyword evidence="4 14" id="KW-1134">Transmembrane beta strand</keyword>